<comment type="catalytic activity">
    <reaction evidence="1">
        <text>ATP + protein L-histidine = ADP + protein N-phospho-L-histidine.</text>
        <dbReference type="EC" id="2.7.13.3"/>
    </reaction>
</comment>
<dbReference type="AlphaFoldDB" id="A0AAW9HSM7"/>
<dbReference type="EMBL" id="JAWNFU010000006">
    <property type="protein sequence ID" value="MDY5154073.1"/>
    <property type="molecule type" value="Genomic_DNA"/>
</dbReference>
<dbReference type="PANTHER" id="PTHR24421">
    <property type="entry name" value="NITRATE/NITRITE SENSOR PROTEIN NARX-RELATED"/>
    <property type="match status" value="1"/>
</dbReference>
<evidence type="ECO:0000256" key="5">
    <source>
        <dbReference type="ARBA" id="ARBA00023012"/>
    </source>
</evidence>
<evidence type="ECO:0000256" key="1">
    <source>
        <dbReference type="ARBA" id="ARBA00000085"/>
    </source>
</evidence>
<feature type="transmembrane region" description="Helical" evidence="7">
    <location>
        <begin position="12"/>
        <end position="30"/>
    </location>
</feature>
<dbReference type="GO" id="GO:0004673">
    <property type="term" value="F:protein histidine kinase activity"/>
    <property type="evidence" value="ECO:0007669"/>
    <property type="project" value="UniProtKB-EC"/>
</dbReference>
<protein>
    <recommendedName>
        <fullName evidence="2">histidine kinase</fullName>
        <ecNumber evidence="2">2.7.13.3</ecNumber>
    </recommendedName>
</protein>
<gene>
    <name evidence="8" type="ORF">R6G71_08490</name>
</gene>
<name>A0AAW9HSM7_9ACTO</name>
<evidence type="ECO:0000256" key="7">
    <source>
        <dbReference type="SAM" id="Phobius"/>
    </source>
</evidence>
<dbReference type="Proteomes" id="UP001273799">
    <property type="component" value="Unassembled WGS sequence"/>
</dbReference>
<sequence>MSEWLPKLTRTRYAPIYAVGAVLLIGFDIYGHILGLVDLSRVQAGIEITLALLLALASRSILFEITFCLCVLHLKLSTPSEPGMLPLGVYLVIIIWIVRAWMLGAAILLLTVEVTKLLLTSNPTAQMFISVFLGLLAVSIGLLLRWQSARLLSAEEELENAREANAQNTRELIQELHDNTAKDLAHIILLTQDIAREHPETAPRMEALGNIATHASRRVRSIISAQHASSPPSEKNINRVVRQIQKMLATRKITLKYTLPENIENKISPAQLKGGILVLRECGSNILKYAPKHSKADLVIKFHPVSRELILSISNDVADGKPAPGVTSGFGLSNLRELVESQGGTLEAGALPGEKWLTYITLPISAENTVKTGLPNNWQPCSISLRKMILRNVEPQ</sequence>
<evidence type="ECO:0000313" key="9">
    <source>
        <dbReference type="Proteomes" id="UP001273799"/>
    </source>
</evidence>
<feature type="coiled-coil region" evidence="6">
    <location>
        <begin position="144"/>
        <end position="171"/>
    </location>
</feature>
<dbReference type="GO" id="GO:0000160">
    <property type="term" value="P:phosphorelay signal transduction system"/>
    <property type="evidence" value="ECO:0007669"/>
    <property type="project" value="UniProtKB-KW"/>
</dbReference>
<keyword evidence="3" id="KW-0808">Transferase</keyword>
<dbReference type="SUPFAM" id="SSF55874">
    <property type="entry name" value="ATPase domain of HSP90 chaperone/DNA topoisomerase II/histidine kinase"/>
    <property type="match status" value="1"/>
</dbReference>
<feature type="transmembrane region" description="Helical" evidence="7">
    <location>
        <begin position="50"/>
        <end position="72"/>
    </location>
</feature>
<evidence type="ECO:0000256" key="3">
    <source>
        <dbReference type="ARBA" id="ARBA00022679"/>
    </source>
</evidence>
<organism evidence="8 9">
    <name type="scientific">Actinobaculum suis</name>
    <dbReference type="NCBI Taxonomy" id="1657"/>
    <lineage>
        <taxon>Bacteria</taxon>
        <taxon>Bacillati</taxon>
        <taxon>Actinomycetota</taxon>
        <taxon>Actinomycetes</taxon>
        <taxon>Actinomycetales</taxon>
        <taxon>Actinomycetaceae</taxon>
        <taxon>Actinobaculum</taxon>
    </lineage>
</organism>
<reference evidence="8" key="1">
    <citation type="submission" date="2023-10" db="EMBL/GenBank/DDBJ databases">
        <title>Whole Genome based description of the genera Actinobaculum and Actinotignum reveals a complex phylogenetic relationship within the species included in the genus Actinotignum.</title>
        <authorList>
            <person name="Jensen C.S."/>
            <person name="Dargis R."/>
            <person name="Kemp M."/>
            <person name="Christensen J.J."/>
        </authorList>
    </citation>
    <scope>NUCLEOTIDE SEQUENCE</scope>
    <source>
        <strain evidence="8">Actinobaculum_suis_CCUG19206T</strain>
    </source>
</reference>
<dbReference type="InterPro" id="IPR036890">
    <property type="entry name" value="HATPase_C_sf"/>
</dbReference>
<evidence type="ECO:0000313" key="8">
    <source>
        <dbReference type="EMBL" id="MDY5154073.1"/>
    </source>
</evidence>
<keyword evidence="4" id="KW-0418">Kinase</keyword>
<dbReference type="EC" id="2.7.13.3" evidence="2"/>
<keyword evidence="7" id="KW-0812">Transmembrane</keyword>
<keyword evidence="7" id="KW-1133">Transmembrane helix</keyword>
<dbReference type="InterPro" id="IPR050482">
    <property type="entry name" value="Sensor_HK_TwoCompSys"/>
</dbReference>
<dbReference type="RefSeq" id="WP_141670066.1">
    <property type="nucleotide sequence ID" value="NZ_FNAU01000011.1"/>
</dbReference>
<feature type="transmembrane region" description="Helical" evidence="7">
    <location>
        <begin position="124"/>
        <end position="144"/>
    </location>
</feature>
<proteinExistence type="predicted"/>
<evidence type="ECO:0000256" key="6">
    <source>
        <dbReference type="SAM" id="Coils"/>
    </source>
</evidence>
<accession>A0AAW9HSM7</accession>
<dbReference type="PANTHER" id="PTHR24421:SF10">
    <property type="entry name" value="NITRATE_NITRITE SENSOR PROTEIN NARQ"/>
    <property type="match status" value="1"/>
</dbReference>
<evidence type="ECO:0000256" key="2">
    <source>
        <dbReference type="ARBA" id="ARBA00012438"/>
    </source>
</evidence>
<comment type="caution">
    <text evidence="8">The sequence shown here is derived from an EMBL/GenBank/DDBJ whole genome shotgun (WGS) entry which is preliminary data.</text>
</comment>
<keyword evidence="6" id="KW-0175">Coiled coil</keyword>
<dbReference type="Gene3D" id="3.30.565.10">
    <property type="entry name" value="Histidine kinase-like ATPase, C-terminal domain"/>
    <property type="match status" value="1"/>
</dbReference>
<keyword evidence="5" id="KW-0902">Two-component regulatory system</keyword>
<feature type="transmembrane region" description="Helical" evidence="7">
    <location>
        <begin position="84"/>
        <end position="112"/>
    </location>
</feature>
<keyword evidence="7" id="KW-0472">Membrane</keyword>
<evidence type="ECO:0000256" key="4">
    <source>
        <dbReference type="ARBA" id="ARBA00022777"/>
    </source>
</evidence>